<dbReference type="RefSeq" id="WP_264981703.1">
    <property type="nucleotide sequence ID" value="NZ_AP026708.1"/>
</dbReference>
<protein>
    <recommendedName>
        <fullName evidence="4 10">Ribonuclease H</fullName>
        <shortName evidence="10">RNase H</shortName>
        <ecNumber evidence="4 10">3.1.26.4</ecNumber>
    </recommendedName>
</protein>
<evidence type="ECO:0000259" key="11">
    <source>
        <dbReference type="PROSITE" id="PS50879"/>
    </source>
</evidence>
<evidence type="ECO:0000256" key="10">
    <source>
        <dbReference type="HAMAP-Rule" id="MF_00042"/>
    </source>
</evidence>
<accession>A0ABM8AU27</accession>
<sequence length="160" mass="17530">MKIYTDGACRGNQYGNATGGYGVIIDSGSARAEYAQGYADTTNNRMELRAAIAGLKALTTPTQVELVTDSQYVSKAFTDNWIAGWLKRGWKNASGKPVKNRDLWEELIPLTEKHKVTWTWVRGHNGHPDNERADELACMAADNGPLLKDIGTTTLTAVTL</sequence>
<dbReference type="Gene3D" id="3.30.420.10">
    <property type="entry name" value="Ribonuclease H-like superfamily/Ribonuclease H"/>
    <property type="match status" value="1"/>
</dbReference>
<dbReference type="Proteomes" id="UP001061361">
    <property type="component" value="Chromosome"/>
</dbReference>
<evidence type="ECO:0000256" key="6">
    <source>
        <dbReference type="ARBA" id="ARBA00022723"/>
    </source>
</evidence>
<gene>
    <name evidence="12" type="primary">rnhA_2</name>
    <name evidence="10" type="synonym">rnhA</name>
    <name evidence="12" type="ORF">JCM14722_23550</name>
</gene>
<keyword evidence="10" id="KW-0963">Cytoplasm</keyword>
<comment type="catalytic activity">
    <reaction evidence="1 10">
        <text>Endonucleolytic cleavage to 5'-phosphomonoester.</text>
        <dbReference type="EC" id="3.1.26.4"/>
    </reaction>
</comment>
<feature type="binding site" evidence="10">
    <location>
        <position position="6"/>
    </location>
    <ligand>
        <name>Mg(2+)</name>
        <dbReference type="ChEBI" id="CHEBI:18420"/>
        <label>2</label>
    </ligand>
</feature>
<feature type="binding site" evidence="10">
    <location>
        <position position="6"/>
    </location>
    <ligand>
        <name>Mg(2+)</name>
        <dbReference type="ChEBI" id="CHEBI:18420"/>
        <label>1</label>
    </ligand>
</feature>
<dbReference type="PANTHER" id="PTHR10642:SF26">
    <property type="entry name" value="RIBONUCLEASE H1"/>
    <property type="match status" value="1"/>
</dbReference>
<dbReference type="Pfam" id="PF00075">
    <property type="entry name" value="RNase_H"/>
    <property type="match status" value="1"/>
</dbReference>
<evidence type="ECO:0000256" key="4">
    <source>
        <dbReference type="ARBA" id="ARBA00012180"/>
    </source>
</evidence>
<evidence type="ECO:0000256" key="2">
    <source>
        <dbReference type="ARBA" id="ARBA00005300"/>
    </source>
</evidence>
<dbReference type="EC" id="3.1.26.4" evidence="4 10"/>
<feature type="binding site" evidence="10">
    <location>
        <position position="134"/>
    </location>
    <ligand>
        <name>Mg(2+)</name>
        <dbReference type="ChEBI" id="CHEBI:18420"/>
        <label>2</label>
    </ligand>
</feature>
<keyword evidence="13" id="KW-1185">Reference proteome</keyword>
<comment type="subunit">
    <text evidence="3 10">Monomer.</text>
</comment>
<evidence type="ECO:0000313" key="12">
    <source>
        <dbReference type="EMBL" id="BDQ34813.1"/>
    </source>
</evidence>
<evidence type="ECO:0000256" key="7">
    <source>
        <dbReference type="ARBA" id="ARBA00022759"/>
    </source>
</evidence>
<evidence type="ECO:0000256" key="8">
    <source>
        <dbReference type="ARBA" id="ARBA00022801"/>
    </source>
</evidence>
<dbReference type="InterPro" id="IPR036397">
    <property type="entry name" value="RNaseH_sf"/>
</dbReference>
<dbReference type="CDD" id="cd09278">
    <property type="entry name" value="RNase_HI_prokaryote_like"/>
    <property type="match status" value="1"/>
</dbReference>
<feature type="domain" description="RNase H type-1" evidence="11">
    <location>
        <begin position="1"/>
        <end position="142"/>
    </location>
</feature>
<organism evidence="12 13">
    <name type="scientific">Pseudodesulfovibrio portus</name>
    <dbReference type="NCBI Taxonomy" id="231439"/>
    <lineage>
        <taxon>Bacteria</taxon>
        <taxon>Pseudomonadati</taxon>
        <taxon>Thermodesulfobacteriota</taxon>
        <taxon>Desulfovibrionia</taxon>
        <taxon>Desulfovibrionales</taxon>
        <taxon>Desulfovibrionaceae</taxon>
    </lineage>
</organism>
<comment type="subcellular location">
    <subcellularLocation>
        <location evidence="10">Cytoplasm</location>
    </subcellularLocation>
</comment>
<feature type="binding site" evidence="10">
    <location>
        <position position="47"/>
    </location>
    <ligand>
        <name>Mg(2+)</name>
        <dbReference type="ChEBI" id="CHEBI:18420"/>
        <label>1</label>
    </ligand>
</feature>
<evidence type="ECO:0000256" key="3">
    <source>
        <dbReference type="ARBA" id="ARBA00011245"/>
    </source>
</evidence>
<dbReference type="HAMAP" id="MF_00042">
    <property type="entry name" value="RNase_H"/>
    <property type="match status" value="1"/>
</dbReference>
<reference evidence="12" key="1">
    <citation type="submission" date="2022-08" db="EMBL/GenBank/DDBJ databases">
        <title>Genome Sequence of the sulphate-reducing bacterium, Pseudodesulfovibrio portus JCM14722.</title>
        <authorList>
            <person name="Kondo R."/>
            <person name="Kataoka T."/>
        </authorList>
    </citation>
    <scope>NUCLEOTIDE SEQUENCE</scope>
    <source>
        <strain evidence="12">JCM 14722</strain>
    </source>
</reference>
<keyword evidence="7 10" id="KW-0255">Endonuclease</keyword>
<keyword evidence="6 10" id="KW-0479">Metal-binding</keyword>
<keyword evidence="9 10" id="KW-0460">Magnesium</keyword>
<proteinExistence type="inferred from homology"/>
<comment type="similarity">
    <text evidence="2 10">Belongs to the RNase H family.</text>
</comment>
<feature type="binding site" evidence="10">
    <location>
        <position position="69"/>
    </location>
    <ligand>
        <name>Mg(2+)</name>
        <dbReference type="ChEBI" id="CHEBI:18420"/>
        <label>1</label>
    </ligand>
</feature>
<evidence type="ECO:0000256" key="5">
    <source>
        <dbReference type="ARBA" id="ARBA00022722"/>
    </source>
</evidence>
<dbReference type="InterPro" id="IPR022892">
    <property type="entry name" value="RNaseHI"/>
</dbReference>
<name>A0ABM8AU27_9BACT</name>
<dbReference type="NCBIfam" id="NF001236">
    <property type="entry name" value="PRK00203.1"/>
    <property type="match status" value="1"/>
</dbReference>
<dbReference type="InterPro" id="IPR050092">
    <property type="entry name" value="RNase_H"/>
</dbReference>
<dbReference type="EMBL" id="AP026708">
    <property type="protein sequence ID" value="BDQ34813.1"/>
    <property type="molecule type" value="Genomic_DNA"/>
</dbReference>
<comment type="cofactor">
    <cofactor evidence="10">
        <name>Mg(2+)</name>
        <dbReference type="ChEBI" id="CHEBI:18420"/>
    </cofactor>
    <text evidence="10">Binds 1 Mg(2+) ion per subunit. May bind a second metal ion at a regulatory site, or after substrate binding.</text>
</comment>
<evidence type="ECO:0000256" key="9">
    <source>
        <dbReference type="ARBA" id="ARBA00022842"/>
    </source>
</evidence>
<comment type="function">
    <text evidence="10">Endonuclease that specifically degrades the RNA of RNA-DNA hybrids.</text>
</comment>
<dbReference type="PANTHER" id="PTHR10642">
    <property type="entry name" value="RIBONUCLEASE H1"/>
    <property type="match status" value="1"/>
</dbReference>
<dbReference type="InterPro" id="IPR002156">
    <property type="entry name" value="RNaseH_domain"/>
</dbReference>
<keyword evidence="5 10" id="KW-0540">Nuclease</keyword>
<dbReference type="SUPFAM" id="SSF53098">
    <property type="entry name" value="Ribonuclease H-like"/>
    <property type="match status" value="1"/>
</dbReference>
<evidence type="ECO:0000256" key="1">
    <source>
        <dbReference type="ARBA" id="ARBA00000077"/>
    </source>
</evidence>
<dbReference type="PROSITE" id="PS50879">
    <property type="entry name" value="RNASE_H_1"/>
    <property type="match status" value="1"/>
</dbReference>
<dbReference type="InterPro" id="IPR012337">
    <property type="entry name" value="RNaseH-like_sf"/>
</dbReference>
<keyword evidence="8 10" id="KW-0378">Hydrolase</keyword>
<evidence type="ECO:0000313" key="13">
    <source>
        <dbReference type="Proteomes" id="UP001061361"/>
    </source>
</evidence>